<protein>
    <recommendedName>
        <fullName evidence="3">4a-hydroxytetrahydrobiopterin dehydratase</fullName>
        <ecNumber evidence="3">4.2.1.96</ecNumber>
    </recommendedName>
    <alternativeName>
        <fullName evidence="5">4-alpha-hydroxy-tetrahydropterin dehydratase</fullName>
    </alternativeName>
</protein>
<proteinExistence type="inferred from homology"/>
<comment type="catalytic activity">
    <reaction evidence="1">
        <text>(4aS,6R)-4a-hydroxy-L-erythro-5,6,7,8-tetrahydrobiopterin = (6R)-L-erythro-6,7-dihydrobiopterin + H2O</text>
        <dbReference type="Rhea" id="RHEA:11920"/>
        <dbReference type="ChEBI" id="CHEBI:15377"/>
        <dbReference type="ChEBI" id="CHEBI:15642"/>
        <dbReference type="ChEBI" id="CHEBI:43120"/>
        <dbReference type="EC" id="4.2.1.96"/>
    </reaction>
</comment>
<evidence type="ECO:0000313" key="7">
    <source>
        <dbReference type="Proteomes" id="UP000283383"/>
    </source>
</evidence>
<dbReference type="Pfam" id="PF01329">
    <property type="entry name" value="Pterin_4a"/>
    <property type="match status" value="1"/>
</dbReference>
<dbReference type="Gene3D" id="3.30.1360.20">
    <property type="entry name" value="Transcriptional coactivator/pterin dehydratase"/>
    <property type="match status" value="1"/>
</dbReference>
<dbReference type="EC" id="4.2.1.96" evidence="3"/>
<comment type="similarity">
    <text evidence="2">Belongs to the pterin-4-alpha-carbinolamine dehydratase family.</text>
</comment>
<dbReference type="STRING" id="62708.A0A420JAQ9"/>
<dbReference type="CDD" id="cd00488">
    <property type="entry name" value="PCD_DCoH"/>
    <property type="match status" value="1"/>
</dbReference>
<evidence type="ECO:0000256" key="5">
    <source>
        <dbReference type="ARBA" id="ARBA00030497"/>
    </source>
</evidence>
<sequence length="179" mass="20321">MLIFLRYKLCLNSISSRVKGNVVARMMTTTAIDEETQKRNGEEKFVVHFSPGYSKEQGVKDVIGLQKPLGKWSIAADGMGVERSFKFRGFKKTWEFMNLVAAEAVQKKHHPEWSNIYNTVFVRWTTHSPAGLSEKDVIMARFCDYSAKKLGEIVAEIGESTPNKERNLVEDIVSLARDC</sequence>
<reference evidence="6 7" key="1">
    <citation type="journal article" date="2018" name="BMC Genomics">
        <title>Comparative genome analyses reveal sequence features reflecting distinct modes of host-adaptation between dicot and monocot powdery mildew.</title>
        <authorList>
            <person name="Wu Y."/>
            <person name="Ma X."/>
            <person name="Pan Z."/>
            <person name="Kale S.D."/>
            <person name="Song Y."/>
            <person name="King H."/>
            <person name="Zhang Q."/>
            <person name="Presley C."/>
            <person name="Deng X."/>
            <person name="Wei C.I."/>
            <person name="Xiao S."/>
        </authorList>
    </citation>
    <scope>NUCLEOTIDE SEQUENCE [LARGE SCALE GENOMIC DNA]</scope>
    <source>
        <strain evidence="6">UMSG3</strain>
    </source>
</reference>
<keyword evidence="4" id="KW-0456">Lyase</keyword>
<organism evidence="6 7">
    <name type="scientific">Golovinomyces cichoracearum</name>
    <dbReference type="NCBI Taxonomy" id="62708"/>
    <lineage>
        <taxon>Eukaryota</taxon>
        <taxon>Fungi</taxon>
        <taxon>Dikarya</taxon>
        <taxon>Ascomycota</taxon>
        <taxon>Pezizomycotina</taxon>
        <taxon>Leotiomycetes</taxon>
        <taxon>Erysiphales</taxon>
        <taxon>Erysiphaceae</taxon>
        <taxon>Golovinomyces</taxon>
    </lineage>
</organism>
<evidence type="ECO:0000256" key="3">
    <source>
        <dbReference type="ARBA" id="ARBA00013252"/>
    </source>
</evidence>
<evidence type="ECO:0000256" key="4">
    <source>
        <dbReference type="ARBA" id="ARBA00023239"/>
    </source>
</evidence>
<evidence type="ECO:0000256" key="1">
    <source>
        <dbReference type="ARBA" id="ARBA00001554"/>
    </source>
</evidence>
<evidence type="ECO:0000256" key="2">
    <source>
        <dbReference type="ARBA" id="ARBA00006472"/>
    </source>
</evidence>
<dbReference type="SUPFAM" id="SSF55248">
    <property type="entry name" value="PCD-like"/>
    <property type="match status" value="1"/>
</dbReference>
<accession>A0A420JAQ9</accession>
<dbReference type="GO" id="GO:0008124">
    <property type="term" value="F:4-alpha-hydroxytetrahydrobiopterin dehydratase activity"/>
    <property type="evidence" value="ECO:0007669"/>
    <property type="project" value="UniProtKB-EC"/>
</dbReference>
<dbReference type="PANTHER" id="PTHR12599">
    <property type="entry name" value="PTERIN-4-ALPHA-CARBINOLAMINE DEHYDRATASE"/>
    <property type="match status" value="1"/>
</dbReference>
<comment type="caution">
    <text evidence="6">The sequence shown here is derived from an EMBL/GenBank/DDBJ whole genome shotgun (WGS) entry which is preliminary data.</text>
</comment>
<dbReference type="InterPro" id="IPR036428">
    <property type="entry name" value="PCD_sf"/>
</dbReference>
<keyword evidence="7" id="KW-1185">Reference proteome</keyword>
<dbReference type="Proteomes" id="UP000283383">
    <property type="component" value="Unassembled WGS sequence"/>
</dbReference>
<dbReference type="InterPro" id="IPR001533">
    <property type="entry name" value="Pterin_deHydtase"/>
</dbReference>
<dbReference type="EMBL" id="MCBQ01000704">
    <property type="protein sequence ID" value="RKF83874.1"/>
    <property type="molecule type" value="Genomic_DNA"/>
</dbReference>
<dbReference type="AlphaFoldDB" id="A0A420JAQ9"/>
<name>A0A420JAQ9_9PEZI</name>
<dbReference type="GO" id="GO:0006729">
    <property type="term" value="P:tetrahydrobiopterin biosynthetic process"/>
    <property type="evidence" value="ECO:0007669"/>
    <property type="project" value="InterPro"/>
</dbReference>
<gene>
    <name evidence="6" type="ORF">GcM3_007041</name>
</gene>
<evidence type="ECO:0000313" key="6">
    <source>
        <dbReference type="EMBL" id="RKF83874.1"/>
    </source>
</evidence>
<dbReference type="PANTHER" id="PTHR12599:SF0">
    <property type="entry name" value="PTERIN-4-ALPHA-CARBINOLAMINE DEHYDRATASE"/>
    <property type="match status" value="1"/>
</dbReference>